<dbReference type="GO" id="GO:0005886">
    <property type="term" value="C:plasma membrane"/>
    <property type="evidence" value="ECO:0007669"/>
    <property type="project" value="UniProtKB-SubCell"/>
</dbReference>
<evidence type="ECO:0000256" key="4">
    <source>
        <dbReference type="ARBA" id="ARBA00022989"/>
    </source>
</evidence>
<keyword evidence="3 6" id="KW-0812">Transmembrane</keyword>
<name>A0A1G7FA24_9RHOB</name>
<organism evidence="8 9">
    <name type="scientific">Ruegeria marina</name>
    <dbReference type="NCBI Taxonomy" id="639004"/>
    <lineage>
        <taxon>Bacteria</taxon>
        <taxon>Pseudomonadati</taxon>
        <taxon>Pseudomonadota</taxon>
        <taxon>Alphaproteobacteria</taxon>
        <taxon>Rhodobacterales</taxon>
        <taxon>Roseobacteraceae</taxon>
        <taxon>Ruegeria</taxon>
    </lineage>
</organism>
<dbReference type="STRING" id="639004.SAMN04488239_13114"/>
<feature type="transmembrane region" description="Helical" evidence="6">
    <location>
        <begin position="154"/>
        <end position="173"/>
    </location>
</feature>
<dbReference type="EMBL" id="FMZV01000031">
    <property type="protein sequence ID" value="SDE72757.1"/>
    <property type="molecule type" value="Genomic_DNA"/>
</dbReference>
<sequence>MERIPENLSLHFGISVETLLLTGLGLGVLLLFASVSMAFSNRNPAAVRMKAINASKHHDRSDRGLLRETVKTPTGLFKAVLPGKDSDRRELEEKMLQAGLTNPNALWIFTVVRVVLGLFLPLGVAALILLSKRPEFPMPVFISQVFALMSHQNAVQIVGLLTASGFFLPSAWLNRRTRERQRKISEAFPNALDLLQISVEAGLGFDAAMTRVGNELAHVSPDLAFEFLTTQHEIQAGRPREQALSEMSRRTGVDMIRSFAAVVQQSMRFGTSMSEALTTYAAEMREYRETKAQEMANKLPVKMSAVLAGLMLPTLMIVTAAPTVIRYFRGFGS</sequence>
<evidence type="ECO:0000256" key="6">
    <source>
        <dbReference type="SAM" id="Phobius"/>
    </source>
</evidence>
<keyword evidence="5 6" id="KW-0472">Membrane</keyword>
<dbReference type="RefSeq" id="WP_093037965.1">
    <property type="nucleotide sequence ID" value="NZ_FMZV01000031.1"/>
</dbReference>
<gene>
    <name evidence="8" type="ORF">SAMN04488239_13114</name>
</gene>
<evidence type="ECO:0000259" key="7">
    <source>
        <dbReference type="Pfam" id="PF00482"/>
    </source>
</evidence>
<accession>A0A1G7FA24</accession>
<evidence type="ECO:0000313" key="9">
    <source>
        <dbReference type="Proteomes" id="UP000199628"/>
    </source>
</evidence>
<keyword evidence="4 6" id="KW-1133">Transmembrane helix</keyword>
<dbReference type="Proteomes" id="UP000199628">
    <property type="component" value="Unassembled WGS sequence"/>
</dbReference>
<dbReference type="InterPro" id="IPR018076">
    <property type="entry name" value="T2SS_GspF_dom"/>
</dbReference>
<evidence type="ECO:0000256" key="2">
    <source>
        <dbReference type="ARBA" id="ARBA00022475"/>
    </source>
</evidence>
<keyword evidence="9" id="KW-1185">Reference proteome</keyword>
<dbReference type="AlphaFoldDB" id="A0A1G7FA24"/>
<feature type="transmembrane region" description="Helical" evidence="6">
    <location>
        <begin position="20"/>
        <end position="40"/>
    </location>
</feature>
<dbReference type="PANTHER" id="PTHR35007">
    <property type="entry name" value="INTEGRAL MEMBRANE PROTEIN-RELATED"/>
    <property type="match status" value="1"/>
</dbReference>
<comment type="subcellular location">
    <subcellularLocation>
        <location evidence="1">Cell membrane</location>
        <topology evidence="1">Multi-pass membrane protein</topology>
    </subcellularLocation>
</comment>
<evidence type="ECO:0000313" key="8">
    <source>
        <dbReference type="EMBL" id="SDE72757.1"/>
    </source>
</evidence>
<feature type="transmembrane region" description="Helical" evidence="6">
    <location>
        <begin position="105"/>
        <end position="130"/>
    </location>
</feature>
<reference evidence="9" key="1">
    <citation type="submission" date="2016-10" db="EMBL/GenBank/DDBJ databases">
        <authorList>
            <person name="Varghese N."/>
            <person name="Submissions S."/>
        </authorList>
    </citation>
    <scope>NUCLEOTIDE SEQUENCE [LARGE SCALE GENOMIC DNA]</scope>
    <source>
        <strain evidence="9">CGMCC 1.9108</strain>
    </source>
</reference>
<protein>
    <submittedName>
        <fullName evidence="8">Tight adherence protein C</fullName>
    </submittedName>
</protein>
<dbReference type="OrthoDB" id="9810662at2"/>
<keyword evidence="2" id="KW-1003">Cell membrane</keyword>
<evidence type="ECO:0000256" key="3">
    <source>
        <dbReference type="ARBA" id="ARBA00022692"/>
    </source>
</evidence>
<proteinExistence type="predicted"/>
<feature type="domain" description="Type II secretion system protein GspF" evidence="7">
    <location>
        <begin position="192"/>
        <end position="318"/>
    </location>
</feature>
<evidence type="ECO:0000256" key="5">
    <source>
        <dbReference type="ARBA" id="ARBA00023136"/>
    </source>
</evidence>
<feature type="transmembrane region" description="Helical" evidence="6">
    <location>
        <begin position="305"/>
        <end position="328"/>
    </location>
</feature>
<dbReference type="Pfam" id="PF00482">
    <property type="entry name" value="T2SSF"/>
    <property type="match status" value="1"/>
</dbReference>
<evidence type="ECO:0000256" key="1">
    <source>
        <dbReference type="ARBA" id="ARBA00004651"/>
    </source>
</evidence>
<dbReference type="PANTHER" id="PTHR35007:SF2">
    <property type="entry name" value="PILUS ASSEMBLE PROTEIN"/>
    <property type="match status" value="1"/>
</dbReference>